<reference evidence="5 6" key="1">
    <citation type="journal article" date="2014" name="Nat. Commun.">
        <title>Molecular traces of alternative social organization in a termite genome.</title>
        <authorList>
            <person name="Terrapon N."/>
            <person name="Li C."/>
            <person name="Robertson H.M."/>
            <person name="Ji L."/>
            <person name="Meng X."/>
            <person name="Booth W."/>
            <person name="Chen Z."/>
            <person name="Childers C.P."/>
            <person name="Glastad K.M."/>
            <person name="Gokhale K."/>
            <person name="Gowin J."/>
            <person name="Gronenberg W."/>
            <person name="Hermansen R.A."/>
            <person name="Hu H."/>
            <person name="Hunt B.G."/>
            <person name="Huylmans A.K."/>
            <person name="Khalil S.M."/>
            <person name="Mitchell R.D."/>
            <person name="Munoz-Torres M.C."/>
            <person name="Mustard J.A."/>
            <person name="Pan H."/>
            <person name="Reese J.T."/>
            <person name="Scharf M.E."/>
            <person name="Sun F."/>
            <person name="Vogel H."/>
            <person name="Xiao J."/>
            <person name="Yang W."/>
            <person name="Yang Z."/>
            <person name="Yang Z."/>
            <person name="Zhou J."/>
            <person name="Zhu J."/>
            <person name="Brent C.S."/>
            <person name="Elsik C.G."/>
            <person name="Goodisman M.A."/>
            <person name="Liberles D.A."/>
            <person name="Roe R.M."/>
            <person name="Vargo E.L."/>
            <person name="Vilcinskas A."/>
            <person name="Wang J."/>
            <person name="Bornberg-Bauer E."/>
            <person name="Korb J."/>
            <person name="Zhang G."/>
            <person name="Liebig J."/>
        </authorList>
    </citation>
    <scope>NUCLEOTIDE SEQUENCE [LARGE SCALE GENOMIC DNA]</scope>
    <source>
        <tissue evidence="5">Whole organism</tissue>
    </source>
</reference>
<evidence type="ECO:0000256" key="3">
    <source>
        <dbReference type="SAM" id="Phobius"/>
    </source>
</evidence>
<dbReference type="EMBL" id="KK852513">
    <property type="protein sequence ID" value="KDR22250.1"/>
    <property type="molecule type" value="Genomic_DNA"/>
</dbReference>
<dbReference type="InterPro" id="IPR055355">
    <property type="entry name" value="ZP-C"/>
</dbReference>
<dbReference type="PANTHER" id="PTHR14002:SF45">
    <property type="entry name" value="ZP DOMAIN-CONTAINING PROTEIN"/>
    <property type="match status" value="1"/>
</dbReference>
<dbReference type="PANTHER" id="PTHR14002">
    <property type="entry name" value="ENDOGLIN/TGF-BETA RECEPTOR TYPE III"/>
    <property type="match status" value="1"/>
</dbReference>
<accession>A0A067RNR7</accession>
<dbReference type="Gene3D" id="2.60.40.4100">
    <property type="entry name" value="Zona pellucida, ZP-C domain"/>
    <property type="match status" value="1"/>
</dbReference>
<evidence type="ECO:0000313" key="5">
    <source>
        <dbReference type="EMBL" id="KDR22250.1"/>
    </source>
</evidence>
<evidence type="ECO:0000256" key="2">
    <source>
        <dbReference type="ARBA" id="ARBA00023157"/>
    </source>
</evidence>
<dbReference type="Pfam" id="PF00100">
    <property type="entry name" value="Zona_pellucida"/>
    <property type="match status" value="1"/>
</dbReference>
<dbReference type="OMA" id="TENCWIS"/>
<evidence type="ECO:0000313" key="6">
    <source>
        <dbReference type="Proteomes" id="UP000027135"/>
    </source>
</evidence>
<dbReference type="InterPro" id="IPR042235">
    <property type="entry name" value="ZP-C_dom"/>
</dbReference>
<organism evidence="5 6">
    <name type="scientific">Zootermopsis nevadensis</name>
    <name type="common">Dampwood termite</name>
    <dbReference type="NCBI Taxonomy" id="136037"/>
    <lineage>
        <taxon>Eukaryota</taxon>
        <taxon>Metazoa</taxon>
        <taxon>Ecdysozoa</taxon>
        <taxon>Arthropoda</taxon>
        <taxon>Hexapoda</taxon>
        <taxon>Insecta</taxon>
        <taxon>Pterygota</taxon>
        <taxon>Neoptera</taxon>
        <taxon>Polyneoptera</taxon>
        <taxon>Dictyoptera</taxon>
        <taxon>Blattodea</taxon>
        <taxon>Blattoidea</taxon>
        <taxon>Termitoidae</taxon>
        <taxon>Termopsidae</taxon>
        <taxon>Zootermopsis</taxon>
    </lineage>
</organism>
<feature type="domain" description="ZP" evidence="4">
    <location>
        <begin position="1"/>
        <end position="175"/>
    </location>
</feature>
<proteinExistence type="predicted"/>
<keyword evidence="1" id="KW-0732">Signal</keyword>
<sequence length="308" mass="33295">MSKTILGNAEDPLIGSEDILNSGSGSNMALYHMELYRDKEHTEALDFTSPDPGIMEAEFDETLYVRAWIDGVVPVQVVTENCWISNSSNPRDSSRVVLLRNTCPVDLSVEIQAQIDTANNSQGQRASHGSFSFQVNKEYGSLGQFFVHCRLGLCTSDPAHVRGNLILCVDPKQYCSRQSLRPYLDKAVSTAQQLASKGPLRPVPRRRRVPNLQVAPSSEAPAEAEPRVIYVGVSTEVTVGIALASFAIGVGLTGALWYIHMKTDPFRRQGDKQLPGARAGVVTGVTGCNLSPHSGCSSTNSQAAMTTA</sequence>
<keyword evidence="3" id="KW-1133">Transmembrane helix</keyword>
<dbReference type="InParanoid" id="A0A067RNR7"/>
<dbReference type="Proteomes" id="UP000027135">
    <property type="component" value="Unassembled WGS sequence"/>
</dbReference>
<keyword evidence="2" id="KW-1015">Disulfide bond</keyword>
<feature type="transmembrane region" description="Helical" evidence="3">
    <location>
        <begin position="237"/>
        <end position="259"/>
    </location>
</feature>
<protein>
    <submittedName>
        <fullName evidence="5">TGF-beta receptor type III</fullName>
    </submittedName>
</protein>
<dbReference type="AlphaFoldDB" id="A0A067RNR7"/>
<dbReference type="eggNOG" id="ENOG502QWNZ">
    <property type="taxonomic scope" value="Eukaryota"/>
</dbReference>
<keyword evidence="3" id="KW-0472">Membrane</keyword>
<keyword evidence="3" id="KW-0812">Transmembrane</keyword>
<dbReference type="PROSITE" id="PS51034">
    <property type="entry name" value="ZP_2"/>
    <property type="match status" value="1"/>
</dbReference>
<evidence type="ECO:0000259" key="4">
    <source>
        <dbReference type="PROSITE" id="PS51034"/>
    </source>
</evidence>
<keyword evidence="6" id="KW-1185">Reference proteome</keyword>
<evidence type="ECO:0000256" key="1">
    <source>
        <dbReference type="ARBA" id="ARBA00022729"/>
    </source>
</evidence>
<name>A0A067RNR7_ZOONE</name>
<dbReference type="STRING" id="136037.A0A067RNR7"/>
<gene>
    <name evidence="5" type="ORF">L798_02355</name>
</gene>
<dbReference type="InterPro" id="IPR001507">
    <property type="entry name" value="ZP_dom"/>
</dbReference>
<keyword evidence="5" id="KW-0675">Receptor</keyword>